<keyword evidence="2" id="KW-1185">Reference proteome</keyword>
<dbReference type="AlphaFoldDB" id="A0A2D0JSC6"/>
<gene>
    <name evidence="1" type="ORF">Xmir_01572</name>
</gene>
<dbReference type="EMBL" id="NITZ01000006">
    <property type="protein sequence ID" value="PHM49216.1"/>
    <property type="molecule type" value="Genomic_DNA"/>
</dbReference>
<organism evidence="1 2">
    <name type="scientific">Xenorhabdus miraniensis</name>
    <dbReference type="NCBI Taxonomy" id="351674"/>
    <lineage>
        <taxon>Bacteria</taxon>
        <taxon>Pseudomonadati</taxon>
        <taxon>Pseudomonadota</taxon>
        <taxon>Gammaproteobacteria</taxon>
        <taxon>Enterobacterales</taxon>
        <taxon>Morganellaceae</taxon>
        <taxon>Xenorhabdus</taxon>
    </lineage>
</organism>
<comment type="caution">
    <text evidence="1">The sequence shown here is derived from an EMBL/GenBank/DDBJ whole genome shotgun (WGS) entry which is preliminary data.</text>
</comment>
<proteinExistence type="predicted"/>
<reference evidence="1 2" key="1">
    <citation type="journal article" date="2017" name="Nat. Microbiol.">
        <title>Natural product diversity associated with the nematode symbionts Photorhabdus and Xenorhabdus.</title>
        <authorList>
            <person name="Tobias N.J."/>
            <person name="Wolff H."/>
            <person name="Djahanschiri B."/>
            <person name="Grundmann F."/>
            <person name="Kronenwerth M."/>
            <person name="Shi Y.M."/>
            <person name="Simonyi S."/>
            <person name="Grun P."/>
            <person name="Shapiro-Ilan D."/>
            <person name="Pidot S.J."/>
            <person name="Stinear T.P."/>
            <person name="Ebersberger I."/>
            <person name="Bode H.B."/>
        </authorList>
    </citation>
    <scope>NUCLEOTIDE SEQUENCE [LARGE SCALE GENOMIC DNA]</scope>
    <source>
        <strain evidence="1 2">DSM 17902</strain>
    </source>
</reference>
<name>A0A2D0JSC6_9GAMM</name>
<dbReference type="Proteomes" id="UP000221980">
    <property type="component" value="Unassembled WGS sequence"/>
</dbReference>
<accession>A0A2D0JSC6</accession>
<dbReference type="GO" id="GO:0044659">
    <property type="term" value="P:viral release from host cell by cytolysis"/>
    <property type="evidence" value="ECO:0007669"/>
    <property type="project" value="InterPro"/>
</dbReference>
<evidence type="ECO:0000313" key="2">
    <source>
        <dbReference type="Proteomes" id="UP000221980"/>
    </source>
</evidence>
<dbReference type="InterPro" id="IPR004929">
    <property type="entry name" value="I-spanin"/>
</dbReference>
<protein>
    <submittedName>
        <fullName evidence="1">Endopeptidase</fullName>
    </submittedName>
</protein>
<dbReference type="Pfam" id="PF03245">
    <property type="entry name" value="Phage_lysis"/>
    <property type="match status" value="1"/>
</dbReference>
<sequence>MLGIKLGIGTLGIGAMKKMPLIVSLIIGINLGWWGHRSLFLDEITILKQKNAAQLVAINQKVSSETLAAIQQMKTAQNRVAELDEYYSGKLAHVTEENSALRADIAAGHRRVQIAATNLATCQLTQNRDTSARSVGDGTQVEFTAKAGRTIYDVRAGIISDQAKLDYLQQYVRDVVRQCKPE</sequence>
<evidence type="ECO:0000313" key="1">
    <source>
        <dbReference type="EMBL" id="PHM49216.1"/>
    </source>
</evidence>